<sequence length="324" mass="35007">MNDSNESVMNVISVLPKDAIPSIDDPTFGDEYFGEPDDEVLVVEPGDKGAPARAYPIRILNYHEVINDAVETADGDADPIAVTWCPICGSGVVYDAAVDGRRLTFGVSGKLADDDLVLYDRETDSEWKQSTGECIAGELAGDRLRVRPGPMTTYAAFREAHPDGVVLQPESEGSAAANGYDTSGYETYEEREAFGLRGMRGEGPEREWNRDDLDPKTVVLGVTPADGGALGFPRPIVEAAGGVVEATVGEAAVVVLATDDGLHAFEQPEFELRLEDGSVSGDGVTWALTTGESNDGRRLRRVETRRLYAFAWQDDHGPRSFYSL</sequence>
<dbReference type="EMBL" id="FOYN01000004">
    <property type="protein sequence ID" value="SFR55831.1"/>
    <property type="molecule type" value="Genomic_DNA"/>
</dbReference>
<name>A0A1I6HMZ5_HALSD</name>
<keyword evidence="2" id="KW-1185">Reference proteome</keyword>
<protein>
    <recommendedName>
        <fullName evidence="3">DUF3179 domain-containing protein</fullName>
    </recommendedName>
</protein>
<dbReference type="AlphaFoldDB" id="A0A1I6HMZ5"/>
<gene>
    <name evidence="1" type="ORF">SAMN04487937_2759</name>
</gene>
<dbReference type="Pfam" id="PF11376">
    <property type="entry name" value="DUF3179"/>
    <property type="match status" value="1"/>
</dbReference>
<accession>A0A1I6HMZ5</accession>
<evidence type="ECO:0000313" key="1">
    <source>
        <dbReference type="EMBL" id="SFR55831.1"/>
    </source>
</evidence>
<dbReference type="InterPro" id="IPR021516">
    <property type="entry name" value="DUF3179"/>
</dbReference>
<organism evidence="1 2">
    <name type="scientific">Halorubrum sodomense</name>
    <dbReference type="NCBI Taxonomy" id="35743"/>
    <lineage>
        <taxon>Archaea</taxon>
        <taxon>Methanobacteriati</taxon>
        <taxon>Methanobacteriota</taxon>
        <taxon>Stenosarchaea group</taxon>
        <taxon>Halobacteria</taxon>
        <taxon>Halobacteriales</taxon>
        <taxon>Haloferacaceae</taxon>
        <taxon>Halorubrum</taxon>
    </lineage>
</organism>
<evidence type="ECO:0008006" key="3">
    <source>
        <dbReference type="Google" id="ProtNLM"/>
    </source>
</evidence>
<dbReference type="Proteomes" id="UP000198932">
    <property type="component" value="Unassembled WGS sequence"/>
</dbReference>
<dbReference type="RefSeq" id="WP_321166304.1">
    <property type="nucleotide sequence ID" value="NZ_FOYN01000004.1"/>
</dbReference>
<dbReference type="STRING" id="35743.SAMN04487937_2759"/>
<evidence type="ECO:0000313" key="2">
    <source>
        <dbReference type="Proteomes" id="UP000198932"/>
    </source>
</evidence>
<reference evidence="2" key="1">
    <citation type="submission" date="2016-10" db="EMBL/GenBank/DDBJ databases">
        <authorList>
            <person name="Varghese N."/>
            <person name="Submissions S."/>
        </authorList>
    </citation>
    <scope>NUCLEOTIDE SEQUENCE [LARGE SCALE GENOMIC DNA]</scope>
    <source>
        <strain evidence="2">RD 26</strain>
    </source>
</reference>
<proteinExistence type="predicted"/>